<comment type="caution">
    <text evidence="2">The sequence shown here is derived from an EMBL/GenBank/DDBJ whole genome shotgun (WGS) entry which is preliminary data.</text>
</comment>
<dbReference type="PATRIC" id="fig|1299334.3.peg.8111"/>
<organism evidence="2">
    <name type="scientific">Mycobacterium xenopi 4042</name>
    <dbReference type="NCBI Taxonomy" id="1299334"/>
    <lineage>
        <taxon>Bacteria</taxon>
        <taxon>Bacillati</taxon>
        <taxon>Actinomycetota</taxon>
        <taxon>Actinomycetes</taxon>
        <taxon>Mycobacteriales</taxon>
        <taxon>Mycobacteriaceae</taxon>
        <taxon>Mycobacterium</taxon>
    </lineage>
</organism>
<feature type="compositionally biased region" description="Basic and acidic residues" evidence="1">
    <location>
        <begin position="10"/>
        <end position="21"/>
    </location>
</feature>
<proteinExistence type="predicted"/>
<evidence type="ECO:0000313" key="2">
    <source>
        <dbReference type="EMBL" id="EUA17555.1"/>
    </source>
</evidence>
<reference evidence="2" key="1">
    <citation type="submission" date="2014-01" db="EMBL/GenBank/DDBJ databases">
        <authorList>
            <person name="Brown-Elliot B."/>
            <person name="Wallace R."/>
            <person name="Lenaerts A."/>
            <person name="Ordway D."/>
            <person name="DeGroote M.A."/>
            <person name="Parker T."/>
            <person name="Sizemore C."/>
            <person name="Tallon L.J."/>
            <person name="Sadzewicz L.K."/>
            <person name="Sengamalay N."/>
            <person name="Fraser C.M."/>
            <person name="Hine E."/>
            <person name="Shefchek K.A."/>
            <person name="Das S.P."/>
            <person name="Tettelin H."/>
        </authorList>
    </citation>
    <scope>NUCLEOTIDE SEQUENCE [LARGE SCALE GENOMIC DNA]</scope>
    <source>
        <strain evidence="2">4042</strain>
    </source>
</reference>
<dbReference type="AlphaFoldDB" id="X7ZG45"/>
<gene>
    <name evidence="2" type="ORF">I553_10613</name>
</gene>
<protein>
    <submittedName>
        <fullName evidence="2">Uncharacterized protein</fullName>
    </submittedName>
</protein>
<feature type="region of interest" description="Disordered" evidence="1">
    <location>
        <begin position="1"/>
        <end position="29"/>
    </location>
</feature>
<sequence>MPGQAARNPRRGDRLAGDKKTPSGTPAPRFFVVNTQLTAGVSDAPTSLINASSRP</sequence>
<accession>X7ZG45</accession>
<name>X7ZG45_MYCXE</name>
<evidence type="ECO:0000256" key="1">
    <source>
        <dbReference type="SAM" id="MobiDB-lite"/>
    </source>
</evidence>
<dbReference type="EMBL" id="JAOB01000076">
    <property type="protein sequence ID" value="EUA17555.1"/>
    <property type="molecule type" value="Genomic_DNA"/>
</dbReference>